<evidence type="ECO:0000259" key="6">
    <source>
        <dbReference type="Pfam" id="PF04542"/>
    </source>
</evidence>
<gene>
    <name evidence="8" type="ORF">QNH24_00975</name>
</gene>
<dbReference type="Proteomes" id="UP001178322">
    <property type="component" value="Chromosome"/>
</dbReference>
<dbReference type="Gene3D" id="1.10.1740.10">
    <property type="match status" value="1"/>
</dbReference>
<dbReference type="GO" id="GO:0016987">
    <property type="term" value="F:sigma factor activity"/>
    <property type="evidence" value="ECO:0007669"/>
    <property type="project" value="UniProtKB-KW"/>
</dbReference>
<dbReference type="InterPro" id="IPR013324">
    <property type="entry name" value="RNA_pol_sigma_r3/r4-like"/>
</dbReference>
<evidence type="ECO:0000256" key="4">
    <source>
        <dbReference type="ARBA" id="ARBA00023125"/>
    </source>
</evidence>
<dbReference type="InterPro" id="IPR036388">
    <property type="entry name" value="WH-like_DNA-bd_sf"/>
</dbReference>
<dbReference type="InterPro" id="IPR039425">
    <property type="entry name" value="RNA_pol_sigma-70-like"/>
</dbReference>
<protein>
    <submittedName>
        <fullName evidence="8">Sigma-70 family RNA polymerase sigma factor</fullName>
    </submittedName>
</protein>
<dbReference type="InterPro" id="IPR007627">
    <property type="entry name" value="RNA_pol_sigma70_r2"/>
</dbReference>
<organism evidence="8 9">
    <name type="scientific">Lysinibacillus pakistanensis</name>
    <dbReference type="NCBI Taxonomy" id="759811"/>
    <lineage>
        <taxon>Bacteria</taxon>
        <taxon>Bacillati</taxon>
        <taxon>Bacillota</taxon>
        <taxon>Bacilli</taxon>
        <taxon>Bacillales</taxon>
        <taxon>Bacillaceae</taxon>
        <taxon>Lysinibacillus</taxon>
    </lineage>
</organism>
<dbReference type="PANTHER" id="PTHR43133:SF8">
    <property type="entry name" value="RNA POLYMERASE SIGMA FACTOR HI_1459-RELATED"/>
    <property type="match status" value="1"/>
</dbReference>
<name>A0AAX3WVE7_9BACI</name>
<dbReference type="EMBL" id="CP126101">
    <property type="protein sequence ID" value="WHY51845.1"/>
    <property type="molecule type" value="Genomic_DNA"/>
</dbReference>
<evidence type="ECO:0000259" key="7">
    <source>
        <dbReference type="Pfam" id="PF08281"/>
    </source>
</evidence>
<evidence type="ECO:0000256" key="5">
    <source>
        <dbReference type="ARBA" id="ARBA00023163"/>
    </source>
</evidence>
<feature type="domain" description="RNA polymerase sigma factor 70 region 4 type 2" evidence="7">
    <location>
        <begin position="126"/>
        <end position="177"/>
    </location>
</feature>
<feature type="domain" description="RNA polymerase sigma-70 region 2" evidence="6">
    <location>
        <begin position="25"/>
        <end position="93"/>
    </location>
</feature>
<accession>A0AAX3WVE7</accession>
<proteinExistence type="inferred from homology"/>
<evidence type="ECO:0000256" key="2">
    <source>
        <dbReference type="ARBA" id="ARBA00023015"/>
    </source>
</evidence>
<dbReference type="Gene3D" id="1.10.10.10">
    <property type="entry name" value="Winged helix-like DNA-binding domain superfamily/Winged helix DNA-binding domain"/>
    <property type="match status" value="1"/>
</dbReference>
<dbReference type="GO" id="GO:0003677">
    <property type="term" value="F:DNA binding"/>
    <property type="evidence" value="ECO:0007669"/>
    <property type="project" value="UniProtKB-KW"/>
</dbReference>
<dbReference type="InterPro" id="IPR013325">
    <property type="entry name" value="RNA_pol_sigma_r2"/>
</dbReference>
<dbReference type="RefSeq" id="WP_283870341.1">
    <property type="nucleotide sequence ID" value="NZ_CP126101.1"/>
</dbReference>
<dbReference type="PANTHER" id="PTHR43133">
    <property type="entry name" value="RNA POLYMERASE ECF-TYPE SIGMA FACTO"/>
    <property type="match status" value="1"/>
</dbReference>
<reference evidence="8" key="1">
    <citation type="submission" date="2023-05" db="EMBL/GenBank/DDBJ databases">
        <title>Comparative genomics of Bacillaceae isolates and their secondary metabolite potential.</title>
        <authorList>
            <person name="Song L."/>
            <person name="Nielsen L.J."/>
            <person name="Mohite O."/>
            <person name="Xu X."/>
            <person name="Weber T."/>
            <person name="Kovacs A.T."/>
        </authorList>
    </citation>
    <scope>NUCLEOTIDE SEQUENCE</scope>
    <source>
        <strain evidence="8">LY1</strain>
    </source>
</reference>
<keyword evidence="3" id="KW-0731">Sigma factor</keyword>
<dbReference type="InterPro" id="IPR014284">
    <property type="entry name" value="RNA_pol_sigma-70_dom"/>
</dbReference>
<evidence type="ECO:0000313" key="8">
    <source>
        <dbReference type="EMBL" id="WHY51845.1"/>
    </source>
</evidence>
<dbReference type="SUPFAM" id="SSF88946">
    <property type="entry name" value="Sigma2 domain of RNA polymerase sigma factors"/>
    <property type="match status" value="1"/>
</dbReference>
<keyword evidence="5" id="KW-0804">Transcription</keyword>
<keyword evidence="2" id="KW-0805">Transcription regulation</keyword>
<evidence type="ECO:0000313" key="9">
    <source>
        <dbReference type="Proteomes" id="UP001178322"/>
    </source>
</evidence>
<dbReference type="SUPFAM" id="SSF88659">
    <property type="entry name" value="Sigma3 and sigma4 domains of RNA polymerase sigma factors"/>
    <property type="match status" value="1"/>
</dbReference>
<comment type="similarity">
    <text evidence="1">Belongs to the sigma-70 factor family. ECF subfamily.</text>
</comment>
<dbReference type="NCBIfam" id="TIGR02937">
    <property type="entry name" value="sigma70-ECF"/>
    <property type="match status" value="1"/>
</dbReference>
<dbReference type="Pfam" id="PF08281">
    <property type="entry name" value="Sigma70_r4_2"/>
    <property type="match status" value="1"/>
</dbReference>
<dbReference type="InterPro" id="IPR013249">
    <property type="entry name" value="RNA_pol_sigma70_r4_t2"/>
</dbReference>
<sequence>MMRCTAKNFISRLQNKKEDALDYVIEHYSSFVNAIAYKILSDINKDAIEECVNDVFLAIWQNAKQFEGQPEYFKKWIGMLTKYKAIDIFRRLEKQQAREKGDEELSQKPDVKETEREFLKKEQRNDLLFAISCLESVDRDIFMMKYFLQLTNTEIAETLHLSKAAVENRLYRGKKKLATSIKLREVFI</sequence>
<dbReference type="GO" id="GO:0006352">
    <property type="term" value="P:DNA-templated transcription initiation"/>
    <property type="evidence" value="ECO:0007669"/>
    <property type="project" value="InterPro"/>
</dbReference>
<evidence type="ECO:0000256" key="1">
    <source>
        <dbReference type="ARBA" id="ARBA00010641"/>
    </source>
</evidence>
<dbReference type="CDD" id="cd06171">
    <property type="entry name" value="Sigma70_r4"/>
    <property type="match status" value="1"/>
</dbReference>
<dbReference type="Pfam" id="PF04542">
    <property type="entry name" value="Sigma70_r2"/>
    <property type="match status" value="1"/>
</dbReference>
<evidence type="ECO:0000256" key="3">
    <source>
        <dbReference type="ARBA" id="ARBA00023082"/>
    </source>
</evidence>
<dbReference type="AlphaFoldDB" id="A0AAX3WVE7"/>
<keyword evidence="4" id="KW-0238">DNA-binding</keyword>